<feature type="region of interest" description="Disordered" evidence="1">
    <location>
        <begin position="74"/>
        <end position="96"/>
    </location>
</feature>
<proteinExistence type="predicted"/>
<dbReference type="EMBL" id="BMSA01000039">
    <property type="protein sequence ID" value="GGT91326.1"/>
    <property type="molecule type" value="Genomic_DNA"/>
</dbReference>
<keyword evidence="3" id="KW-1185">Reference proteome</keyword>
<organism evidence="2 3">
    <name type="scientific">Streptomyces phaeofaciens</name>
    <dbReference type="NCBI Taxonomy" id="68254"/>
    <lineage>
        <taxon>Bacteria</taxon>
        <taxon>Bacillati</taxon>
        <taxon>Actinomycetota</taxon>
        <taxon>Actinomycetes</taxon>
        <taxon>Kitasatosporales</taxon>
        <taxon>Streptomycetaceae</taxon>
        <taxon>Streptomyces</taxon>
    </lineage>
</organism>
<feature type="region of interest" description="Disordered" evidence="1">
    <location>
        <begin position="1"/>
        <end position="25"/>
    </location>
</feature>
<reference evidence="2" key="2">
    <citation type="submission" date="2020-09" db="EMBL/GenBank/DDBJ databases">
        <authorList>
            <person name="Sun Q."/>
            <person name="Ohkuma M."/>
        </authorList>
    </citation>
    <scope>NUCLEOTIDE SEQUENCE</scope>
    <source>
        <strain evidence="2">JCM 4125</strain>
    </source>
</reference>
<sequence>MDSEKPLAFPATQRLDRPGPGPPLQLGAALCEFDAREVQAGVRGQPGTHECSAPGQARRAQVIADLQLLTNTVRPRTEQTERETLVTSPVSADPAP</sequence>
<dbReference type="Proteomes" id="UP000646776">
    <property type="component" value="Unassembled WGS sequence"/>
</dbReference>
<dbReference type="AlphaFoldDB" id="A0A918M133"/>
<protein>
    <submittedName>
        <fullName evidence="2">Uncharacterized protein</fullName>
    </submittedName>
</protein>
<accession>A0A918M133</accession>
<evidence type="ECO:0000313" key="3">
    <source>
        <dbReference type="Proteomes" id="UP000646776"/>
    </source>
</evidence>
<comment type="caution">
    <text evidence="2">The sequence shown here is derived from an EMBL/GenBank/DDBJ whole genome shotgun (WGS) entry which is preliminary data.</text>
</comment>
<reference evidence="2" key="1">
    <citation type="journal article" date="2014" name="Int. J. Syst. Evol. Microbiol.">
        <title>Complete genome sequence of Corynebacterium casei LMG S-19264T (=DSM 44701T), isolated from a smear-ripened cheese.</title>
        <authorList>
            <consortium name="US DOE Joint Genome Institute (JGI-PGF)"/>
            <person name="Walter F."/>
            <person name="Albersmeier A."/>
            <person name="Kalinowski J."/>
            <person name="Ruckert C."/>
        </authorList>
    </citation>
    <scope>NUCLEOTIDE SEQUENCE</scope>
    <source>
        <strain evidence="2">JCM 4125</strain>
    </source>
</reference>
<evidence type="ECO:0000313" key="2">
    <source>
        <dbReference type="EMBL" id="GGT91326.1"/>
    </source>
</evidence>
<feature type="compositionally biased region" description="Basic and acidic residues" evidence="1">
    <location>
        <begin position="75"/>
        <end position="84"/>
    </location>
</feature>
<evidence type="ECO:0000256" key="1">
    <source>
        <dbReference type="SAM" id="MobiDB-lite"/>
    </source>
</evidence>
<name>A0A918M133_9ACTN</name>
<gene>
    <name evidence="2" type="ORF">GCM10010226_81660</name>
</gene>